<dbReference type="InterPro" id="IPR037457">
    <property type="entry name" value="M28_QC"/>
</dbReference>
<comment type="similarity">
    <text evidence="3">Belongs to the peptidase M28 family.</text>
</comment>
<feature type="compositionally biased region" description="Acidic residues" evidence="4">
    <location>
        <begin position="379"/>
        <end position="389"/>
    </location>
</feature>
<keyword evidence="3" id="KW-0645">Protease</keyword>
<proteinExistence type="inferred from homology"/>
<dbReference type="Gene3D" id="3.40.630.10">
    <property type="entry name" value="Zn peptidases"/>
    <property type="match status" value="1"/>
</dbReference>
<name>A0ABQ7JMV5_9FUNG</name>
<organism evidence="6 7">
    <name type="scientific">Linnemannia gamsii</name>
    <dbReference type="NCBI Taxonomy" id="64522"/>
    <lineage>
        <taxon>Eukaryota</taxon>
        <taxon>Fungi</taxon>
        <taxon>Fungi incertae sedis</taxon>
        <taxon>Mucoromycota</taxon>
        <taxon>Mortierellomycotina</taxon>
        <taxon>Mortierellomycetes</taxon>
        <taxon>Mortierellales</taxon>
        <taxon>Mortierellaceae</taxon>
        <taxon>Linnemannia</taxon>
    </lineage>
</organism>
<feature type="domain" description="Peptidase M28" evidence="5">
    <location>
        <begin position="184"/>
        <end position="459"/>
    </location>
</feature>
<keyword evidence="3" id="KW-0378">Hydrolase</keyword>
<evidence type="ECO:0000256" key="4">
    <source>
        <dbReference type="SAM" id="MobiDB-lite"/>
    </source>
</evidence>
<dbReference type="EMBL" id="JAAAIM010001238">
    <property type="protein sequence ID" value="KAG0280752.1"/>
    <property type="molecule type" value="Genomic_DNA"/>
</dbReference>
<sequence>MDSNMKTHRRQTSAKKRNGILLLLPAILTLLASSASFNIYVDALTAEAKAFQTSSVVDIEMITSWAPSDPARFNPHTGSLLAPLMIPRVSGTANNTRVQEFILDFFAKLNATSLAGTSTTPEEDGQDKHSQPIAKRKVSKRFEAQVQEKEKVFRRAPGTTGTGWHVELDQFVDKTPFGEKTFTNLIFTKNPKAENRLVFAAHFDSKYFPPTETKPRKQWNGGDDTLPFVAATDSAAPCAILLDLAASLDSALDQSGRDDSDTTLQLIFFDGEEAFEDWRADDSLYGSRHLAEKWEKQRVTRSRMATGRNGGSTSNNLDGIELFVLLDLLGVENPRVPSYFGATHWAHEHSLAVEQRLWDAKLHGGQVLARRKEGRSEERADEDDDDMDTLETEEPMKAYFTKQASWGGIDDDHRPFMQRGVPIFHVIPTPFPHVWHKLEDDASVISQEVVEGWANIFRTFTVEYLQLLKAKPIHRRDEL</sequence>
<dbReference type="CDD" id="cd03880">
    <property type="entry name" value="M28_QC_like"/>
    <property type="match status" value="1"/>
</dbReference>
<feature type="region of interest" description="Disordered" evidence="4">
    <location>
        <begin position="116"/>
        <end position="141"/>
    </location>
</feature>
<keyword evidence="1" id="KW-0808">Transferase</keyword>
<dbReference type="InterPro" id="IPR040234">
    <property type="entry name" value="QC/QCL"/>
</dbReference>
<evidence type="ECO:0000256" key="3">
    <source>
        <dbReference type="RuleBase" id="RU361240"/>
    </source>
</evidence>
<comment type="caution">
    <text evidence="6">The sequence shown here is derived from an EMBL/GenBank/DDBJ whole genome shotgun (WGS) entry which is preliminary data.</text>
</comment>
<dbReference type="Pfam" id="PF04389">
    <property type="entry name" value="Peptidase_M28"/>
    <property type="match status" value="1"/>
</dbReference>
<evidence type="ECO:0000259" key="5">
    <source>
        <dbReference type="Pfam" id="PF04389"/>
    </source>
</evidence>
<dbReference type="EC" id="3.4.-.-" evidence="3"/>
<protein>
    <recommendedName>
        <fullName evidence="3">Peptide hydrolase</fullName>
        <ecNumber evidence="3">3.4.-.-</ecNumber>
    </recommendedName>
</protein>
<keyword evidence="3" id="KW-0862">Zinc</keyword>
<evidence type="ECO:0000256" key="1">
    <source>
        <dbReference type="ARBA" id="ARBA00022679"/>
    </source>
</evidence>
<keyword evidence="2" id="KW-0012">Acyltransferase</keyword>
<keyword evidence="3" id="KW-0479">Metal-binding</keyword>
<keyword evidence="7" id="KW-1185">Reference proteome</keyword>
<evidence type="ECO:0000313" key="6">
    <source>
        <dbReference type="EMBL" id="KAG0280752.1"/>
    </source>
</evidence>
<gene>
    <name evidence="6" type="ORF">BGZ96_001437</name>
</gene>
<dbReference type="Proteomes" id="UP001194696">
    <property type="component" value="Unassembled WGS sequence"/>
</dbReference>
<accession>A0ABQ7JMV5</accession>
<dbReference type="PANTHER" id="PTHR12283">
    <property type="entry name" value="GLUTAMINYL-PEPTIDE CYCLOTRANSFERASE"/>
    <property type="match status" value="1"/>
</dbReference>
<dbReference type="PANTHER" id="PTHR12283:SF6">
    <property type="entry name" value="GLUTAMINYL-PEPTIDE CYCLOTRANSFERASE-RELATED"/>
    <property type="match status" value="1"/>
</dbReference>
<evidence type="ECO:0000256" key="2">
    <source>
        <dbReference type="ARBA" id="ARBA00023315"/>
    </source>
</evidence>
<dbReference type="SUPFAM" id="SSF53187">
    <property type="entry name" value="Zn-dependent exopeptidases"/>
    <property type="match status" value="1"/>
</dbReference>
<evidence type="ECO:0000313" key="7">
    <source>
        <dbReference type="Proteomes" id="UP001194696"/>
    </source>
</evidence>
<dbReference type="InterPro" id="IPR007484">
    <property type="entry name" value="Peptidase_M28"/>
</dbReference>
<feature type="region of interest" description="Disordered" evidence="4">
    <location>
        <begin position="369"/>
        <end position="389"/>
    </location>
</feature>
<reference evidence="6 7" key="1">
    <citation type="journal article" date="2020" name="Fungal Divers.">
        <title>Resolving the Mortierellaceae phylogeny through synthesis of multi-gene phylogenetics and phylogenomics.</title>
        <authorList>
            <person name="Vandepol N."/>
            <person name="Liber J."/>
            <person name="Desiro A."/>
            <person name="Na H."/>
            <person name="Kennedy M."/>
            <person name="Barry K."/>
            <person name="Grigoriev I.V."/>
            <person name="Miller A.N."/>
            <person name="O'Donnell K."/>
            <person name="Stajich J.E."/>
            <person name="Bonito G."/>
        </authorList>
    </citation>
    <scope>NUCLEOTIDE SEQUENCE [LARGE SCALE GENOMIC DNA]</scope>
    <source>
        <strain evidence="6 7">AD045</strain>
    </source>
</reference>